<dbReference type="Proteomes" id="UP000182130">
    <property type="component" value="Unassembled WGS sequence"/>
</dbReference>
<dbReference type="AlphaFoldDB" id="A0A1G8K455"/>
<evidence type="ECO:0000313" key="2">
    <source>
        <dbReference type="EMBL" id="SDI38157.1"/>
    </source>
</evidence>
<dbReference type="EMBL" id="FNEI01000002">
    <property type="protein sequence ID" value="SDI38157.1"/>
    <property type="molecule type" value="Genomic_DNA"/>
</dbReference>
<dbReference type="RefSeq" id="WP_074586801.1">
    <property type="nucleotide sequence ID" value="NZ_FNEI01000002.1"/>
</dbReference>
<organism evidence="2 3">
    <name type="scientific">Arthrobacter cupressi</name>
    <dbReference type="NCBI Taxonomy" id="1045773"/>
    <lineage>
        <taxon>Bacteria</taxon>
        <taxon>Bacillati</taxon>
        <taxon>Actinomycetota</taxon>
        <taxon>Actinomycetes</taxon>
        <taxon>Micrococcales</taxon>
        <taxon>Micrococcaceae</taxon>
        <taxon>Arthrobacter</taxon>
    </lineage>
</organism>
<keyword evidence="3" id="KW-1185">Reference proteome</keyword>
<dbReference type="Gene3D" id="3.40.50.12500">
    <property type="match status" value="1"/>
</dbReference>
<evidence type="ECO:0000313" key="3">
    <source>
        <dbReference type="Proteomes" id="UP000182130"/>
    </source>
</evidence>
<dbReference type="InterPro" id="IPR015942">
    <property type="entry name" value="Asp/Glu/hydantoin_racemase"/>
</dbReference>
<dbReference type="GO" id="GO:0047661">
    <property type="term" value="F:amino-acid racemase activity"/>
    <property type="evidence" value="ECO:0007669"/>
    <property type="project" value="InterPro"/>
</dbReference>
<dbReference type="Pfam" id="PF01177">
    <property type="entry name" value="Asp_Glu_race"/>
    <property type="match status" value="1"/>
</dbReference>
<dbReference type="OrthoDB" id="9791723at2"/>
<dbReference type="PANTHER" id="PTHR28047">
    <property type="entry name" value="PROTEIN DCG1"/>
    <property type="match status" value="1"/>
</dbReference>
<accession>A0A1G8K455</accession>
<sequence length="238" mass="23928">MGTESASSAARGTVLLVNPNSNTRTTAMMAELAREALAPQRLDVVGLTAADGPAMIIDPESLAASAAHVRTAVLDYLAGPDGGAVAAVIVSAIGDPGREALELELSERGIAVLGIGQGSIHQASRGGRRFGMATSTPLLADSLAALVGSHGKSEAFSGVRLTASEPLVLAADPEQQYRELAAAVGDSTTLDGAEAVIIAGGPLSETARRLAETTSAEIIQPIPSACSLLLERLGAVAA</sequence>
<dbReference type="PANTHER" id="PTHR28047:SF5">
    <property type="entry name" value="PROTEIN DCG1"/>
    <property type="match status" value="1"/>
</dbReference>
<evidence type="ECO:0000256" key="1">
    <source>
        <dbReference type="ARBA" id="ARBA00038414"/>
    </source>
</evidence>
<protein>
    <submittedName>
        <fullName evidence="2">Asp/Glu/hydantoin racemase</fullName>
    </submittedName>
</protein>
<dbReference type="STRING" id="1045773.SAMN05216555_102126"/>
<comment type="similarity">
    <text evidence="1">Belongs to the HyuE racemase family.</text>
</comment>
<proteinExistence type="inferred from homology"/>
<gene>
    <name evidence="2" type="ORF">SAMN05216555_102126</name>
</gene>
<dbReference type="InterPro" id="IPR053714">
    <property type="entry name" value="Iso_Racemase_Enz_sf"/>
</dbReference>
<reference evidence="3" key="1">
    <citation type="submission" date="2016-10" db="EMBL/GenBank/DDBJ databases">
        <authorList>
            <person name="Varghese N."/>
            <person name="Submissions S."/>
        </authorList>
    </citation>
    <scope>NUCLEOTIDE SEQUENCE [LARGE SCALE GENOMIC DNA]</scope>
    <source>
        <strain evidence="3">CGMCC 1.10783</strain>
    </source>
</reference>
<name>A0A1G8K455_9MICC</name>
<dbReference type="InterPro" id="IPR052186">
    <property type="entry name" value="Hydantoin_racemase-like"/>
</dbReference>